<feature type="region of interest" description="Disordered" evidence="1">
    <location>
        <begin position="354"/>
        <end position="452"/>
    </location>
</feature>
<name>A0A8B7N2G3_HYAAZ</name>
<dbReference type="Proteomes" id="UP000694843">
    <property type="component" value="Unplaced"/>
</dbReference>
<dbReference type="GeneID" id="108665754"/>
<dbReference type="RefSeq" id="XP_018008037.2">
    <property type="nucleotide sequence ID" value="XM_018152548.2"/>
</dbReference>
<organism evidence="2 3">
    <name type="scientific">Hyalella azteca</name>
    <name type="common">Amphipod</name>
    <dbReference type="NCBI Taxonomy" id="294128"/>
    <lineage>
        <taxon>Eukaryota</taxon>
        <taxon>Metazoa</taxon>
        <taxon>Ecdysozoa</taxon>
        <taxon>Arthropoda</taxon>
        <taxon>Crustacea</taxon>
        <taxon>Multicrustacea</taxon>
        <taxon>Malacostraca</taxon>
        <taxon>Eumalacostraca</taxon>
        <taxon>Peracarida</taxon>
        <taxon>Amphipoda</taxon>
        <taxon>Senticaudata</taxon>
        <taxon>Talitrida</taxon>
        <taxon>Talitroidea</taxon>
        <taxon>Hyalellidae</taxon>
        <taxon>Hyalella</taxon>
    </lineage>
</organism>
<sequence length="660" mass="71028">MRRVLLHESLTYTVCQQVAWEEHQRQPQDRSKILELRSLLSGLRSIDAQQKQLVQQLRYKRLYERQQGDCQASSLPTSPQASSLCSSPQASSPCSSASTELRNILDHGPASPRLCSSSPHSPELGECTPPAAHKPRKRRRPSPPGFLEPDNLYLWDAELPQDGEMGEGADFPQDGDVWEGTTDTTVQAPAGEQESPSAGEDRCVPEQPWGVVTQEEFLQNFEMLSARHLQEVLHKRALRQQANARRLFFAPSPADRRDTVSGGRREWWAPITTHLPCLATEDINATSTRQCGGCGEWYHPGCGSVPSSGVTGAVASLWGDEEWLCGVCHGRGIRASVAHDALLLRSLRLANERRVRDGKSGHRKADARARKSASAAAARRPAAAEKKATAVDDAPLDIPHAAPQPPDIPAPLTQDAPTSMKTRGSANRRPPAKYLSPPSQPPSTSLSTARQLRPVNQLTLATKSVKVCLPVKRSVNHHVTSSSSCSNNAAVSKRTSHKATVINSNAAVNNNNSNSSDVNNSNGPRINLTKITTANLPSLVQLASCSYNPTKVKPTTQSPTRTNPTSVNPTRVHLAAVNPSKTNPTTLNPSRVNPTEGSSIPGSIIKTKTVAGARNKGDVSPSAAAAVKAKATLLATRTVNKDASLAKAFKKILRDKGGAL</sequence>
<feature type="compositionally biased region" description="Low complexity" evidence="1">
    <location>
        <begin position="372"/>
        <end position="381"/>
    </location>
</feature>
<dbReference type="AlphaFoldDB" id="A0A8B7N2G3"/>
<protein>
    <submittedName>
        <fullName evidence="3">Uncharacterized protein LOC108665754</fullName>
    </submittedName>
</protein>
<dbReference type="CDD" id="cd15489">
    <property type="entry name" value="PHD_SF"/>
    <property type="match status" value="1"/>
</dbReference>
<accession>A0A8B7N2G3</accession>
<dbReference type="Gene3D" id="3.30.40.10">
    <property type="entry name" value="Zinc/RING finger domain, C3HC4 (zinc finger)"/>
    <property type="match status" value="1"/>
</dbReference>
<evidence type="ECO:0000313" key="3">
    <source>
        <dbReference type="RefSeq" id="XP_018008037.2"/>
    </source>
</evidence>
<keyword evidence="2" id="KW-1185">Reference proteome</keyword>
<dbReference type="SUPFAM" id="SSF57903">
    <property type="entry name" value="FYVE/PHD zinc finger"/>
    <property type="match status" value="1"/>
</dbReference>
<feature type="compositionally biased region" description="Low complexity" evidence="1">
    <location>
        <begin position="78"/>
        <end position="98"/>
    </location>
</feature>
<dbReference type="KEGG" id="hazt:108665754"/>
<evidence type="ECO:0000313" key="2">
    <source>
        <dbReference type="Proteomes" id="UP000694843"/>
    </source>
</evidence>
<feature type="compositionally biased region" description="Polar residues" evidence="1">
    <location>
        <begin position="579"/>
        <end position="601"/>
    </location>
</feature>
<dbReference type="InterPro" id="IPR011011">
    <property type="entry name" value="Znf_FYVE_PHD"/>
</dbReference>
<feature type="compositionally biased region" description="Polar residues" evidence="1">
    <location>
        <begin position="415"/>
        <end position="425"/>
    </location>
</feature>
<reference evidence="3" key="1">
    <citation type="submission" date="2025-08" db="UniProtKB">
        <authorList>
            <consortium name="RefSeq"/>
        </authorList>
    </citation>
    <scope>IDENTIFICATION</scope>
    <source>
        <tissue evidence="3">Whole organism</tissue>
    </source>
</reference>
<feature type="region of interest" description="Disordered" evidence="1">
    <location>
        <begin position="578"/>
        <end position="601"/>
    </location>
</feature>
<feature type="compositionally biased region" description="Basic and acidic residues" evidence="1">
    <location>
        <begin position="354"/>
        <end position="369"/>
    </location>
</feature>
<dbReference type="InterPro" id="IPR013083">
    <property type="entry name" value="Znf_RING/FYVE/PHD"/>
</dbReference>
<gene>
    <name evidence="3" type="primary">LOC108665754</name>
</gene>
<feature type="region of interest" description="Disordered" evidence="1">
    <location>
        <begin position="70"/>
        <end position="182"/>
    </location>
</feature>
<evidence type="ECO:0000256" key="1">
    <source>
        <dbReference type="SAM" id="MobiDB-lite"/>
    </source>
</evidence>
<proteinExistence type="predicted"/>